<proteinExistence type="predicted"/>
<dbReference type="EMBL" id="CADEAL010000514">
    <property type="protein sequence ID" value="CAB1421291.1"/>
    <property type="molecule type" value="Genomic_DNA"/>
</dbReference>
<protein>
    <submittedName>
        <fullName evidence="2">Uncharacterized protein</fullName>
    </submittedName>
</protein>
<evidence type="ECO:0000256" key="1">
    <source>
        <dbReference type="SAM" id="MobiDB-lite"/>
    </source>
</evidence>
<evidence type="ECO:0000313" key="3">
    <source>
        <dbReference type="Proteomes" id="UP001153269"/>
    </source>
</evidence>
<accession>A0A9N7YD42</accession>
<comment type="caution">
    <text evidence="2">The sequence shown here is derived from an EMBL/GenBank/DDBJ whole genome shotgun (WGS) entry which is preliminary data.</text>
</comment>
<feature type="compositionally biased region" description="Low complexity" evidence="1">
    <location>
        <begin position="17"/>
        <end position="28"/>
    </location>
</feature>
<name>A0A9N7YD42_PLEPL</name>
<feature type="region of interest" description="Disordered" evidence="1">
    <location>
        <begin position="1"/>
        <end position="29"/>
    </location>
</feature>
<reference evidence="2" key="1">
    <citation type="submission" date="2020-03" db="EMBL/GenBank/DDBJ databases">
        <authorList>
            <person name="Weist P."/>
        </authorList>
    </citation>
    <scope>NUCLEOTIDE SEQUENCE</scope>
</reference>
<organism evidence="2 3">
    <name type="scientific">Pleuronectes platessa</name>
    <name type="common">European plaice</name>
    <dbReference type="NCBI Taxonomy" id="8262"/>
    <lineage>
        <taxon>Eukaryota</taxon>
        <taxon>Metazoa</taxon>
        <taxon>Chordata</taxon>
        <taxon>Craniata</taxon>
        <taxon>Vertebrata</taxon>
        <taxon>Euteleostomi</taxon>
        <taxon>Actinopterygii</taxon>
        <taxon>Neopterygii</taxon>
        <taxon>Teleostei</taxon>
        <taxon>Neoteleostei</taxon>
        <taxon>Acanthomorphata</taxon>
        <taxon>Carangaria</taxon>
        <taxon>Pleuronectiformes</taxon>
        <taxon>Pleuronectoidei</taxon>
        <taxon>Pleuronectidae</taxon>
        <taxon>Pleuronectes</taxon>
    </lineage>
</organism>
<evidence type="ECO:0000313" key="2">
    <source>
        <dbReference type="EMBL" id="CAB1421291.1"/>
    </source>
</evidence>
<dbReference type="Proteomes" id="UP001153269">
    <property type="component" value="Unassembled WGS sequence"/>
</dbReference>
<gene>
    <name evidence="2" type="ORF">PLEPLA_LOCUS9173</name>
</gene>
<sequence length="274" mass="28706">MSEAIKSQAETQPFTVPASELASPSASSMVAGEHSASACETGGNRGGLLANSAAECDQLQRIQAKDKKSMQLSMSSNGLHTLRSSTPASPSPAVVHLDAGLGEGWKGMPSISLRGHSVCRPYSAAIWYLVSLAILWRAPGQQLAHLALRALANHRTWPAGPQIADRCSTSQACSATGTGVFQKKAETRCCYLVSHPPADLLHWACSSGRHVTPPRFGFGDHVPSITAADGGVQKDGLGTATERSLAPAAGRWSELPLMRGRLRDGTASIGTSKD</sequence>
<keyword evidence="3" id="KW-1185">Reference proteome</keyword>
<dbReference type="AlphaFoldDB" id="A0A9N7YD42"/>